<feature type="chain" id="PRO_5046336598" description="Rv2525c-like glycoside hydrolase-like domain-containing protein" evidence="2">
    <location>
        <begin position="23"/>
        <end position="272"/>
    </location>
</feature>
<dbReference type="EMBL" id="BAAAHH010000030">
    <property type="protein sequence ID" value="GAA0963534.1"/>
    <property type="molecule type" value="Genomic_DNA"/>
</dbReference>
<evidence type="ECO:0000313" key="5">
    <source>
        <dbReference type="Proteomes" id="UP001500665"/>
    </source>
</evidence>
<accession>A0ABP4CCG8</accession>
<evidence type="ECO:0000256" key="2">
    <source>
        <dbReference type="SAM" id="SignalP"/>
    </source>
</evidence>
<dbReference type="InterPro" id="IPR015020">
    <property type="entry name" value="Rv2525c-like_Glyco_Hydro-like"/>
</dbReference>
<evidence type="ECO:0000256" key="1">
    <source>
        <dbReference type="SAM" id="MobiDB-lite"/>
    </source>
</evidence>
<organism evidence="4 5">
    <name type="scientific">Actinocorallia libanotica</name>
    <dbReference type="NCBI Taxonomy" id="46162"/>
    <lineage>
        <taxon>Bacteria</taxon>
        <taxon>Bacillati</taxon>
        <taxon>Actinomycetota</taxon>
        <taxon>Actinomycetes</taxon>
        <taxon>Streptosporangiales</taxon>
        <taxon>Thermomonosporaceae</taxon>
        <taxon>Actinocorallia</taxon>
    </lineage>
</organism>
<evidence type="ECO:0000313" key="4">
    <source>
        <dbReference type="EMBL" id="GAA0963534.1"/>
    </source>
</evidence>
<feature type="domain" description="Rv2525c-like glycoside hydrolase-like" evidence="3">
    <location>
        <begin position="68"/>
        <end position="267"/>
    </location>
</feature>
<feature type="region of interest" description="Disordered" evidence="1">
    <location>
        <begin position="24"/>
        <end position="43"/>
    </location>
</feature>
<sequence>MPRPLLALGLLSLAIVLPCASAEAVSRPKGPGPAERAVSPPRGQHQAWASGLGFDTCAAPSLRAMRAWREAYSVANVYIGGAARSCAQPHLTREWVGQTRRMGYRLIPTYVGPQAPCTRFRHRFGGRDAFERGLEEAEQAVADAQRLGIPEGQPIYYDMEAYRSRDLSCRDAVLSFLDAWTVHLDELGYLPGVYSSAASGIRDLAEAEGITRPHAVWYARWDGEPEPYGDKHVPDDLWYDHQRIKQYRGGHFEEHGGVRMKIDSNMVDGPVY</sequence>
<comment type="caution">
    <text evidence="4">The sequence shown here is derived from an EMBL/GenBank/DDBJ whole genome shotgun (WGS) entry which is preliminary data.</text>
</comment>
<dbReference type="Proteomes" id="UP001500665">
    <property type="component" value="Unassembled WGS sequence"/>
</dbReference>
<keyword evidence="2" id="KW-0732">Signal</keyword>
<dbReference type="Gene3D" id="3.20.20.80">
    <property type="entry name" value="Glycosidases"/>
    <property type="match status" value="1"/>
</dbReference>
<dbReference type="SUPFAM" id="SSF51445">
    <property type="entry name" value="(Trans)glycosidases"/>
    <property type="match status" value="1"/>
</dbReference>
<dbReference type="Pfam" id="PF08924">
    <property type="entry name" value="Rv2525c_GlyHyd-like"/>
    <property type="match status" value="1"/>
</dbReference>
<dbReference type="InterPro" id="IPR017853">
    <property type="entry name" value="GH"/>
</dbReference>
<dbReference type="RefSeq" id="WP_344244314.1">
    <property type="nucleotide sequence ID" value="NZ_BAAAHH010000030.1"/>
</dbReference>
<gene>
    <name evidence="4" type="ORF">GCM10009550_59320</name>
</gene>
<name>A0ABP4CCG8_9ACTN</name>
<feature type="signal peptide" evidence="2">
    <location>
        <begin position="1"/>
        <end position="22"/>
    </location>
</feature>
<protein>
    <recommendedName>
        <fullName evidence="3">Rv2525c-like glycoside hydrolase-like domain-containing protein</fullName>
    </recommendedName>
</protein>
<reference evidence="5" key="1">
    <citation type="journal article" date="2019" name="Int. J. Syst. Evol. Microbiol.">
        <title>The Global Catalogue of Microorganisms (GCM) 10K type strain sequencing project: providing services to taxonomists for standard genome sequencing and annotation.</title>
        <authorList>
            <consortium name="The Broad Institute Genomics Platform"/>
            <consortium name="The Broad Institute Genome Sequencing Center for Infectious Disease"/>
            <person name="Wu L."/>
            <person name="Ma J."/>
        </authorList>
    </citation>
    <scope>NUCLEOTIDE SEQUENCE [LARGE SCALE GENOMIC DNA]</scope>
    <source>
        <strain evidence="5">JCM 10696</strain>
    </source>
</reference>
<proteinExistence type="predicted"/>
<keyword evidence="5" id="KW-1185">Reference proteome</keyword>
<evidence type="ECO:0000259" key="3">
    <source>
        <dbReference type="Pfam" id="PF08924"/>
    </source>
</evidence>